<dbReference type="EMBL" id="BARW01002509">
    <property type="protein sequence ID" value="GAI71737.1"/>
    <property type="molecule type" value="Genomic_DNA"/>
</dbReference>
<feature type="non-terminal residue" evidence="2">
    <location>
        <position position="324"/>
    </location>
</feature>
<reference evidence="2" key="1">
    <citation type="journal article" date="2014" name="Front. Microbiol.">
        <title>High frequency of phylogenetically diverse reductive dehalogenase-homologous genes in deep subseafloor sedimentary metagenomes.</title>
        <authorList>
            <person name="Kawai M."/>
            <person name="Futagami T."/>
            <person name="Toyoda A."/>
            <person name="Takaki Y."/>
            <person name="Nishi S."/>
            <person name="Hori S."/>
            <person name="Arai W."/>
            <person name="Tsubouchi T."/>
            <person name="Morono Y."/>
            <person name="Uchiyama I."/>
            <person name="Ito T."/>
            <person name="Fujiyama A."/>
            <person name="Inagaki F."/>
            <person name="Takami H."/>
        </authorList>
    </citation>
    <scope>NUCLEOTIDE SEQUENCE</scope>
    <source>
        <strain evidence="2">Expedition CK06-06</strain>
    </source>
</reference>
<keyword evidence="1" id="KW-0472">Membrane</keyword>
<evidence type="ECO:0000313" key="2">
    <source>
        <dbReference type="EMBL" id="GAI71737.1"/>
    </source>
</evidence>
<protein>
    <submittedName>
        <fullName evidence="2">Uncharacterized protein</fullName>
    </submittedName>
</protein>
<evidence type="ECO:0000256" key="1">
    <source>
        <dbReference type="SAM" id="Phobius"/>
    </source>
</evidence>
<proteinExistence type="predicted"/>
<sequence length="324" mass="35556">MNVTGVEVIRRNPGVAAIGVITGEKIELTYGDTLKVNVSFDYRGLAGVATLYGAIGNKGFAGFDEVLHNEVSIDLPESLEEFTPCSQSVDIGITADISPGTDYDLYVKLKEYPNAGKPEVDNIITITGMPPTFELLEETIYPYAYVYDGDADASTFTFKTDPFTPADWISGKLADAVKDQVEKDGGQVLEMRVYVDKTPLLWADWRIEVVGIPPKTEGIAMSLGIAWWAIAILAALAIALIIVITWSIKTIVSSFTHKPLSPEIKATWSRETLISAIGDFETKLERAPTPPEELEGMSDDELRDYCDQMAEEIVPPEISWLPLV</sequence>
<gene>
    <name evidence="2" type="ORF">S12H4_06944</name>
</gene>
<organism evidence="2">
    <name type="scientific">marine sediment metagenome</name>
    <dbReference type="NCBI Taxonomy" id="412755"/>
    <lineage>
        <taxon>unclassified sequences</taxon>
        <taxon>metagenomes</taxon>
        <taxon>ecological metagenomes</taxon>
    </lineage>
</organism>
<accession>X1QT22</accession>
<keyword evidence="1" id="KW-1133">Transmembrane helix</keyword>
<keyword evidence="1" id="KW-0812">Transmembrane</keyword>
<feature type="transmembrane region" description="Helical" evidence="1">
    <location>
        <begin position="225"/>
        <end position="248"/>
    </location>
</feature>
<dbReference type="AlphaFoldDB" id="X1QT22"/>
<comment type="caution">
    <text evidence="2">The sequence shown here is derived from an EMBL/GenBank/DDBJ whole genome shotgun (WGS) entry which is preliminary data.</text>
</comment>
<name>X1QT22_9ZZZZ</name>